<dbReference type="Pfam" id="PF14399">
    <property type="entry name" value="BtrH_N"/>
    <property type="match status" value="1"/>
</dbReference>
<reference evidence="2 3" key="1">
    <citation type="submission" date="2019-07" db="EMBL/GenBank/DDBJ databases">
        <authorList>
            <person name="Kim J.K."/>
            <person name="Cheong H.-M."/>
            <person name="Choi Y."/>
            <person name="Hwang K.J."/>
            <person name="Lee S."/>
            <person name="Choi C."/>
        </authorList>
    </citation>
    <scope>NUCLEOTIDE SEQUENCE [LARGE SCALE GENOMIC DNA]</scope>
    <source>
        <strain evidence="2 3">KS 22</strain>
    </source>
</reference>
<evidence type="ECO:0000313" key="2">
    <source>
        <dbReference type="EMBL" id="QMV40976.1"/>
    </source>
</evidence>
<dbReference type="EMBL" id="CP041969">
    <property type="protein sequence ID" value="QMV40976.1"/>
    <property type="molecule type" value="Genomic_DNA"/>
</dbReference>
<accession>A0A7G5BVJ2</accession>
<dbReference type="AlphaFoldDB" id="A0A7G5BVJ2"/>
<sequence>MRLRHDLRQRVPDERLLLHGRIDFGIRVPQACGFGMSRAELAGEGKVRHSAEGVPRYFSPHAADCFNNVYGAALSHLGLNPDIVLADYMNLMYDEETRCIGINFLMRFSASNEFTEEELNSSMEFAYLPATSLFDRRGAESERFRRCKDRVHIRLLLTDDPETAHLRLKERIDAGKPHIVAVDLHEMSYHRAFGREHGLHAVVITGYDEEANVYELFDKYKHSSSDFDGTLPMEEVRRGRSGICRYDNPLTGPFAREVRNMWMEVDADPAFRVEPDKLRNVFRVSVRRMKGEETVLGQPCGLQRIARFREAVTETGARSSSAEKEVYLFRHVYNRNLKQVSRQRKRFLVFAEAIGFMLPASLLEMLRERLEESAMRWDICANLALKYGISRKPDALEEMARQLFLIEGLEREIAEKLEAQSEREEGYSCTR</sequence>
<proteinExistence type="predicted"/>
<gene>
    <name evidence="2" type="ORF">FPL14_06955</name>
</gene>
<dbReference type="InterPro" id="IPR026935">
    <property type="entry name" value="BtrH_N"/>
</dbReference>
<dbReference type="Proteomes" id="UP000515679">
    <property type="component" value="Chromosome"/>
</dbReference>
<dbReference type="KEGG" id="cchl:FPL14_06955"/>
<name>A0A7G5BVJ2_9BACL</name>
<protein>
    <recommendedName>
        <fullName evidence="1">Butirosin biosynthesis protein H N-terminal domain-containing protein</fullName>
    </recommendedName>
</protein>
<feature type="domain" description="Butirosin biosynthesis protein H N-terminal" evidence="1">
    <location>
        <begin position="118"/>
        <end position="219"/>
    </location>
</feature>
<evidence type="ECO:0000259" key="1">
    <source>
        <dbReference type="Pfam" id="PF14399"/>
    </source>
</evidence>
<organism evidence="2 3">
    <name type="scientific">Cohnella cholangitidis</name>
    <dbReference type="NCBI Taxonomy" id="2598458"/>
    <lineage>
        <taxon>Bacteria</taxon>
        <taxon>Bacillati</taxon>
        <taxon>Bacillota</taxon>
        <taxon>Bacilli</taxon>
        <taxon>Bacillales</taxon>
        <taxon>Paenibacillaceae</taxon>
        <taxon>Cohnella</taxon>
    </lineage>
</organism>
<keyword evidence="3" id="KW-1185">Reference proteome</keyword>
<evidence type="ECO:0000313" key="3">
    <source>
        <dbReference type="Proteomes" id="UP000515679"/>
    </source>
</evidence>